<reference evidence="1 2" key="1">
    <citation type="submission" date="2014-03" db="EMBL/GenBank/DDBJ databases">
        <title>Sequencing and Comparison of Genomes and Transcriptome Profiles of Human Ehrlichiosis Agents.</title>
        <authorList>
            <person name="Lin M."/>
            <person name="Daugherty S.C."/>
            <person name="Nagaraj S."/>
            <person name="Cheng Z."/>
            <person name="Xiong Q."/>
            <person name="Lin F.-Y."/>
            <person name="Sengamalay N."/>
            <person name="Ott S."/>
            <person name="Godinez A."/>
            <person name="Tallon L.J."/>
            <person name="Sadzewicz L."/>
            <person name="Fraser C.M."/>
            <person name="Dunning Hotopp J.C."/>
            <person name="Rikihisa Y."/>
        </authorList>
    </citation>
    <scope>NUCLEOTIDE SEQUENCE [LARGE SCALE GENOMIC DNA]</scope>
    <source>
        <strain evidence="1 2">HF</strain>
    </source>
</reference>
<proteinExistence type="predicted"/>
<protein>
    <submittedName>
        <fullName evidence="1">Uncharacterized protein</fullName>
    </submittedName>
</protein>
<name>X5GIP5_9RICK</name>
<dbReference type="STRING" id="391036.EHF_0142"/>
<sequence length="47" mass="5126">MERGECVFKKFVVENNSEHFGACGYADVSTDSTDEGAVGMEKLPVKI</sequence>
<dbReference type="RefSeq" id="WP_156928249.1">
    <property type="nucleotide sequence ID" value="NZ_CP007474.1"/>
</dbReference>
<accession>X5GIP5</accession>
<dbReference type="AlphaFoldDB" id="X5GIP5"/>
<dbReference type="KEGG" id="ehh:EHF_0142"/>
<dbReference type="Proteomes" id="UP000023762">
    <property type="component" value="Chromosome"/>
</dbReference>
<organism evidence="1 2">
    <name type="scientific">Ehrlichia japonica</name>
    <dbReference type="NCBI Taxonomy" id="391036"/>
    <lineage>
        <taxon>Bacteria</taxon>
        <taxon>Pseudomonadati</taxon>
        <taxon>Pseudomonadota</taxon>
        <taxon>Alphaproteobacteria</taxon>
        <taxon>Rickettsiales</taxon>
        <taxon>Anaplasmataceae</taxon>
        <taxon>Ehrlichia</taxon>
    </lineage>
</organism>
<gene>
    <name evidence="1" type="ORF">EHF_0142</name>
</gene>
<evidence type="ECO:0000313" key="1">
    <source>
        <dbReference type="EMBL" id="AHX04323.1"/>
    </source>
</evidence>
<evidence type="ECO:0000313" key="2">
    <source>
        <dbReference type="Proteomes" id="UP000023762"/>
    </source>
</evidence>
<dbReference type="EMBL" id="CP007474">
    <property type="protein sequence ID" value="AHX04323.1"/>
    <property type="molecule type" value="Genomic_DNA"/>
</dbReference>
<dbReference type="HOGENOM" id="CLU_3167515_0_0_5"/>
<keyword evidence="2" id="KW-1185">Reference proteome</keyword>